<dbReference type="GO" id="GO:0002144">
    <property type="term" value="C:cytosolic tRNA wobble base thiouridylase complex"/>
    <property type="evidence" value="ECO:0007669"/>
    <property type="project" value="TreeGrafter"/>
</dbReference>
<keyword evidence="1" id="KW-0808">Transferase</keyword>
<proteinExistence type="predicted"/>
<protein>
    <submittedName>
        <fullName evidence="5">Unannotated protein</fullName>
    </submittedName>
</protein>
<evidence type="ECO:0000313" key="5">
    <source>
        <dbReference type="EMBL" id="CAB4530430.1"/>
    </source>
</evidence>
<name>A0A6J6AU03_9ZZZZ</name>
<dbReference type="SUPFAM" id="SSF52402">
    <property type="entry name" value="Adenine nucleotide alpha hydrolases-like"/>
    <property type="match status" value="1"/>
</dbReference>
<organism evidence="5">
    <name type="scientific">freshwater metagenome</name>
    <dbReference type="NCBI Taxonomy" id="449393"/>
    <lineage>
        <taxon>unclassified sequences</taxon>
        <taxon>metagenomes</taxon>
        <taxon>ecological metagenomes</taxon>
    </lineage>
</organism>
<dbReference type="InterPro" id="IPR054306">
    <property type="entry name" value="TtuA-like_LIM_N"/>
</dbReference>
<feature type="domain" description="tRNA(Ile)-lysidine/2-thiocytidine synthase N-terminal" evidence="3">
    <location>
        <begin position="51"/>
        <end position="221"/>
    </location>
</feature>
<dbReference type="GO" id="GO:0016740">
    <property type="term" value="F:transferase activity"/>
    <property type="evidence" value="ECO:0007669"/>
    <property type="project" value="UniProtKB-KW"/>
</dbReference>
<dbReference type="InterPro" id="IPR011063">
    <property type="entry name" value="TilS/TtcA_N"/>
</dbReference>
<dbReference type="Pfam" id="PF22082">
    <property type="entry name" value="TtuA_LIM_N"/>
    <property type="match status" value="1"/>
</dbReference>
<dbReference type="Pfam" id="PF01171">
    <property type="entry name" value="ATP_bind_3"/>
    <property type="match status" value="1"/>
</dbReference>
<dbReference type="Gene3D" id="3.40.50.620">
    <property type="entry name" value="HUPs"/>
    <property type="match status" value="1"/>
</dbReference>
<sequence>MKCVVCRESAVIDVRRANSNFCSDHFVRFCQEQMSRAIREFDMLSSTDRGLVAVSGGKDSLAVWDLLQRSGYQADGLYLGLGIEDYSDTSVVFARSFAQSRNLNLIEVDLPTDYGYDIPSGARAARRAPCSACGTSKRHLFDKVALEGSYDVLVTGHNLDDEAAVLFGNVLRWQTEYLARQMPVLQARPGFPKKVKPLIRLSERDTAAYCILLGIDYMVDECPMSAGNKHLGYKEALNSIELASPGTKSDFYSGFLRKASELFRSAYLEAAPQGGTTESVEDLTHCVRCSAPSTSTLCAFCRLVEKAGGSVGAEQRGLRSAGDTSAAQPVRITKRAVGPEVSTTAPLRPTEVEAEL</sequence>
<dbReference type="GO" id="GO:0000049">
    <property type="term" value="F:tRNA binding"/>
    <property type="evidence" value="ECO:0007669"/>
    <property type="project" value="TreeGrafter"/>
</dbReference>
<dbReference type="InterPro" id="IPR014729">
    <property type="entry name" value="Rossmann-like_a/b/a_fold"/>
</dbReference>
<evidence type="ECO:0000256" key="2">
    <source>
        <dbReference type="SAM" id="MobiDB-lite"/>
    </source>
</evidence>
<dbReference type="PIRSF" id="PIRSF004976">
    <property type="entry name" value="ATPase_YdaO"/>
    <property type="match status" value="1"/>
</dbReference>
<evidence type="ECO:0000259" key="3">
    <source>
        <dbReference type="Pfam" id="PF01171"/>
    </source>
</evidence>
<reference evidence="5" key="1">
    <citation type="submission" date="2020-05" db="EMBL/GenBank/DDBJ databases">
        <authorList>
            <person name="Chiriac C."/>
            <person name="Salcher M."/>
            <person name="Ghai R."/>
            <person name="Kavagutti S V."/>
        </authorList>
    </citation>
    <scope>NUCLEOTIDE SEQUENCE</scope>
</reference>
<dbReference type="PANTHER" id="PTHR11807">
    <property type="entry name" value="ATPASES OF THE PP SUPERFAMILY-RELATED"/>
    <property type="match status" value="1"/>
</dbReference>
<dbReference type="InterPro" id="IPR035107">
    <property type="entry name" value="tRNA_thiolation_TtcA_Ctu1"/>
</dbReference>
<feature type="domain" description="2-thiouridine synthetase TtuA-like N-terminal LIM" evidence="4">
    <location>
        <begin position="2"/>
        <end position="27"/>
    </location>
</feature>
<dbReference type="PANTHER" id="PTHR11807:SF27">
    <property type="entry name" value="TRNA-5-METHYLURIDINE(54) 2-SULFURTRANSFERASE"/>
    <property type="match status" value="1"/>
</dbReference>
<dbReference type="AlphaFoldDB" id="A0A6J6AU03"/>
<dbReference type="EMBL" id="CAEZSF010000011">
    <property type="protein sequence ID" value="CAB4530430.1"/>
    <property type="molecule type" value="Genomic_DNA"/>
</dbReference>
<evidence type="ECO:0000259" key="4">
    <source>
        <dbReference type="Pfam" id="PF22082"/>
    </source>
</evidence>
<dbReference type="GO" id="GO:0002143">
    <property type="term" value="P:tRNA wobble position uridine thiolation"/>
    <property type="evidence" value="ECO:0007669"/>
    <property type="project" value="TreeGrafter"/>
</dbReference>
<evidence type="ECO:0000256" key="1">
    <source>
        <dbReference type="ARBA" id="ARBA00022679"/>
    </source>
</evidence>
<gene>
    <name evidence="5" type="ORF">UFOPK1358_00227</name>
</gene>
<accession>A0A6J6AU03</accession>
<feature type="region of interest" description="Disordered" evidence="2">
    <location>
        <begin position="313"/>
        <end position="356"/>
    </location>
</feature>